<feature type="domain" description="Carbohydrate kinase FGGY N-terminal" evidence="5">
    <location>
        <begin position="11"/>
        <end position="266"/>
    </location>
</feature>
<evidence type="ECO:0000256" key="1">
    <source>
        <dbReference type="ARBA" id="ARBA00009156"/>
    </source>
</evidence>
<evidence type="ECO:0000259" key="6">
    <source>
        <dbReference type="Pfam" id="PF02782"/>
    </source>
</evidence>
<sequence>MDQAIAAVEAFLALDLGTSGCRAAAFDVRGRVLASARQEYPTCSPRPGWAEQDPSEWEDAAVDVLHRVAAAAGGRSGRIEFASLTLTGQMAGLVLTGRDGRNLYPAIPWHDRRAQAQASLLDAAVPEFYRITGCHASPVYPVAKLLWLKEAAEGRITGIASEPFRRALGETRWVLSPRDELFRRLTGEVATDPSCAGATGLFGMASRSWDERLCDLAGVDPSWLPPIRAATEVAGRLPARLHEATGLPSGLPVVLGAGDGVAQSLGTGFVQPGQLTVSLGTSGVVRTVTARPLLDLSSPARAPRLTVYPFLAGAGGGLAWVANGATANAAGVLEWLRAAVLRRPLPMDDAASVVAGSDGLLFLPYLSGERTPLWEPSARGVWLGLTPAHTDAHLVRSAVEGVVMALRAVTGALAESGARAHLAALAGGGSIHPVTARILADGLGIPITRLPDPGLETVRGAAVLGLAARLREGSSLDEATLARHAARQLVPAPVEVVEPGPCAGAYAALFERFSELTQTLLPLFRRFYQERSATVA</sequence>
<dbReference type="PANTHER" id="PTHR43095:SF2">
    <property type="entry name" value="GLUCONOKINASE"/>
    <property type="match status" value="1"/>
</dbReference>
<evidence type="ECO:0000313" key="8">
    <source>
        <dbReference type="Proteomes" id="UP001332192"/>
    </source>
</evidence>
<dbReference type="InterPro" id="IPR018484">
    <property type="entry name" value="FGGY_N"/>
</dbReference>
<dbReference type="Pfam" id="PF00370">
    <property type="entry name" value="FGGY_N"/>
    <property type="match status" value="1"/>
</dbReference>
<dbReference type="EMBL" id="CP141615">
    <property type="protein sequence ID" value="WRP17554.1"/>
    <property type="molecule type" value="Genomic_DNA"/>
</dbReference>
<evidence type="ECO:0000259" key="5">
    <source>
        <dbReference type="Pfam" id="PF00370"/>
    </source>
</evidence>
<evidence type="ECO:0000256" key="2">
    <source>
        <dbReference type="ARBA" id="ARBA00022679"/>
    </source>
</evidence>
<evidence type="ECO:0000313" key="7">
    <source>
        <dbReference type="EMBL" id="WRP17554.1"/>
    </source>
</evidence>
<reference evidence="7 8" key="1">
    <citation type="journal article" date="2024" name="Front. Microbiol.">
        <title>Novel thermophilic genera Geochorda gen. nov. and Carboxydochorda gen. nov. from the deep terrestrial subsurface reveal the ecophysiological diversity in the class Limnochordia.</title>
        <authorList>
            <person name="Karnachuk O.V."/>
            <person name="Lukina A.P."/>
            <person name="Avakyan M.R."/>
            <person name="Kadnikov V.V."/>
            <person name="Begmatov S."/>
            <person name="Beletsky A.V."/>
            <person name="Vlasova K.G."/>
            <person name="Novikov A.A."/>
            <person name="Shcherbakova V.A."/>
            <person name="Mardanov A.V."/>
            <person name="Ravin N.V."/>
        </authorList>
    </citation>
    <scope>NUCLEOTIDE SEQUENCE [LARGE SCALE GENOMIC DNA]</scope>
    <source>
        <strain evidence="7 8">L945</strain>
    </source>
</reference>
<feature type="domain" description="Carbohydrate kinase FGGY C-terminal" evidence="6">
    <location>
        <begin position="276"/>
        <end position="468"/>
    </location>
</feature>
<evidence type="ECO:0000256" key="4">
    <source>
        <dbReference type="RuleBase" id="RU003733"/>
    </source>
</evidence>
<keyword evidence="8" id="KW-1185">Reference proteome</keyword>
<dbReference type="CDD" id="cd07808">
    <property type="entry name" value="ASKHA_NBD_FGGY_EcXK-like"/>
    <property type="match status" value="1"/>
</dbReference>
<accession>A0ABZ1BXS6</accession>
<keyword evidence="3 4" id="KW-0418">Kinase</keyword>
<dbReference type="InterPro" id="IPR050406">
    <property type="entry name" value="FGGY_Carb_Kinase"/>
</dbReference>
<dbReference type="PANTHER" id="PTHR43095">
    <property type="entry name" value="SUGAR KINASE"/>
    <property type="match status" value="1"/>
</dbReference>
<dbReference type="InterPro" id="IPR043129">
    <property type="entry name" value="ATPase_NBD"/>
</dbReference>
<organism evidence="7 8">
    <name type="scientific">Carboxydichorda subterranea</name>
    <dbReference type="NCBI Taxonomy" id="3109565"/>
    <lineage>
        <taxon>Bacteria</taxon>
        <taxon>Bacillati</taxon>
        <taxon>Bacillota</taxon>
        <taxon>Limnochordia</taxon>
        <taxon>Limnochordales</taxon>
        <taxon>Geochordaceae</taxon>
        <taxon>Carboxydichorda</taxon>
    </lineage>
</organism>
<dbReference type="PROSITE" id="PS00445">
    <property type="entry name" value="FGGY_KINASES_2"/>
    <property type="match status" value="1"/>
</dbReference>
<proteinExistence type="inferred from homology"/>
<dbReference type="Proteomes" id="UP001332192">
    <property type="component" value="Chromosome"/>
</dbReference>
<dbReference type="GO" id="GO:0016301">
    <property type="term" value="F:kinase activity"/>
    <property type="evidence" value="ECO:0007669"/>
    <property type="project" value="UniProtKB-KW"/>
</dbReference>
<dbReference type="PIRSF" id="PIRSF000538">
    <property type="entry name" value="GlpK"/>
    <property type="match status" value="1"/>
</dbReference>
<dbReference type="Gene3D" id="3.30.420.40">
    <property type="match status" value="2"/>
</dbReference>
<dbReference type="SUPFAM" id="SSF53067">
    <property type="entry name" value="Actin-like ATPase domain"/>
    <property type="match status" value="2"/>
</dbReference>
<comment type="similarity">
    <text evidence="1 4">Belongs to the FGGY kinase family.</text>
</comment>
<keyword evidence="2 4" id="KW-0808">Transferase</keyword>
<evidence type="ECO:0000256" key="3">
    <source>
        <dbReference type="ARBA" id="ARBA00022777"/>
    </source>
</evidence>
<dbReference type="InterPro" id="IPR018483">
    <property type="entry name" value="Carb_kinase_FGGY_CS"/>
</dbReference>
<protein>
    <submittedName>
        <fullName evidence="7">FGGY family carbohydrate kinase</fullName>
    </submittedName>
</protein>
<dbReference type="InterPro" id="IPR000577">
    <property type="entry name" value="Carb_kinase_FGGY"/>
</dbReference>
<dbReference type="RefSeq" id="WP_324716824.1">
    <property type="nucleotide sequence ID" value="NZ_CP141615.1"/>
</dbReference>
<gene>
    <name evidence="7" type="ORF">U7230_00610</name>
</gene>
<name>A0ABZ1BXS6_9FIRM</name>
<dbReference type="Pfam" id="PF02782">
    <property type="entry name" value="FGGY_C"/>
    <property type="match status" value="1"/>
</dbReference>
<dbReference type="InterPro" id="IPR018485">
    <property type="entry name" value="FGGY_C"/>
</dbReference>